<dbReference type="InterPro" id="IPR002935">
    <property type="entry name" value="SAM_O-MeTrfase"/>
</dbReference>
<keyword evidence="1" id="KW-0489">Methyltransferase</keyword>
<dbReference type="RefSeq" id="WP_307476563.1">
    <property type="nucleotide sequence ID" value="NZ_JAUSUB010000014.1"/>
</dbReference>
<protein>
    <submittedName>
        <fullName evidence="4">O-methyltransferase YrrM</fullName>
    </submittedName>
</protein>
<dbReference type="Pfam" id="PF01596">
    <property type="entry name" value="Methyltransf_3"/>
    <property type="match status" value="1"/>
</dbReference>
<dbReference type="PANTHER" id="PTHR10509">
    <property type="entry name" value="O-METHYLTRANSFERASE-RELATED"/>
    <property type="match status" value="1"/>
</dbReference>
<dbReference type="EMBL" id="JAUSUB010000014">
    <property type="protein sequence ID" value="MDQ0271437.1"/>
    <property type="molecule type" value="Genomic_DNA"/>
</dbReference>
<evidence type="ECO:0000256" key="3">
    <source>
        <dbReference type="ARBA" id="ARBA00022691"/>
    </source>
</evidence>
<keyword evidence="5" id="KW-1185">Reference proteome</keyword>
<evidence type="ECO:0000313" key="5">
    <source>
        <dbReference type="Proteomes" id="UP001238088"/>
    </source>
</evidence>
<dbReference type="SUPFAM" id="SSF53335">
    <property type="entry name" value="S-adenosyl-L-methionine-dependent methyltransferases"/>
    <property type="match status" value="1"/>
</dbReference>
<evidence type="ECO:0000256" key="1">
    <source>
        <dbReference type="ARBA" id="ARBA00022603"/>
    </source>
</evidence>
<comment type="caution">
    <text evidence="4">The sequence shown here is derived from an EMBL/GenBank/DDBJ whole genome shotgun (WGS) entry which is preliminary data.</text>
</comment>
<dbReference type="Proteomes" id="UP001238088">
    <property type="component" value="Unassembled WGS sequence"/>
</dbReference>
<accession>A0ABU0AJJ4</accession>
<gene>
    <name evidence="4" type="ORF">J2S17_003325</name>
</gene>
<evidence type="ECO:0000256" key="2">
    <source>
        <dbReference type="ARBA" id="ARBA00022679"/>
    </source>
</evidence>
<sequence>MKNDIVWSEVDAYFIEKLITFDSTLEDVLQANKEAGIPEIDVSPPQGKLLNLLAKLKGAKTVLEIGTLGGYSSIWFARALPENGKVYTLEVEPAHAKVARQNIQNAGYTDQIEVIVGKALDSLPALIEKGLTFDLIFIDADKQNNPEYLKWAMKLASPGALIIADNVVRNGEVTDENSEDERVLGVRRFMDLLEKEPLIEATAIQTVGQKGYDGFIIGIVK</sequence>
<keyword evidence="2" id="KW-0808">Transferase</keyword>
<proteinExistence type="predicted"/>
<reference evidence="4 5" key="1">
    <citation type="submission" date="2023-07" db="EMBL/GenBank/DDBJ databases">
        <title>Genomic Encyclopedia of Type Strains, Phase IV (KMG-IV): sequencing the most valuable type-strain genomes for metagenomic binning, comparative biology and taxonomic classification.</title>
        <authorList>
            <person name="Goeker M."/>
        </authorList>
    </citation>
    <scope>NUCLEOTIDE SEQUENCE [LARGE SCALE GENOMIC DNA]</scope>
    <source>
        <strain evidence="4 5">DSM 23494</strain>
    </source>
</reference>
<dbReference type="PROSITE" id="PS51682">
    <property type="entry name" value="SAM_OMT_I"/>
    <property type="match status" value="1"/>
</dbReference>
<dbReference type="Gene3D" id="3.40.50.150">
    <property type="entry name" value="Vaccinia Virus protein VP39"/>
    <property type="match status" value="1"/>
</dbReference>
<evidence type="ECO:0000313" key="4">
    <source>
        <dbReference type="EMBL" id="MDQ0271437.1"/>
    </source>
</evidence>
<organism evidence="4 5">
    <name type="scientific">Cytobacillus purgationiresistens</name>
    <dbReference type="NCBI Taxonomy" id="863449"/>
    <lineage>
        <taxon>Bacteria</taxon>
        <taxon>Bacillati</taxon>
        <taxon>Bacillota</taxon>
        <taxon>Bacilli</taxon>
        <taxon>Bacillales</taxon>
        <taxon>Bacillaceae</taxon>
        <taxon>Cytobacillus</taxon>
    </lineage>
</organism>
<dbReference type="InterPro" id="IPR029063">
    <property type="entry name" value="SAM-dependent_MTases_sf"/>
</dbReference>
<dbReference type="InterPro" id="IPR050362">
    <property type="entry name" value="Cation-dep_OMT"/>
</dbReference>
<keyword evidence="3" id="KW-0949">S-adenosyl-L-methionine</keyword>
<dbReference type="PANTHER" id="PTHR10509:SF14">
    <property type="entry name" value="CAFFEOYL-COA O-METHYLTRANSFERASE 3-RELATED"/>
    <property type="match status" value="1"/>
</dbReference>
<dbReference type="CDD" id="cd02440">
    <property type="entry name" value="AdoMet_MTases"/>
    <property type="match status" value="1"/>
</dbReference>
<name>A0ABU0AJJ4_9BACI</name>